<dbReference type="PANTHER" id="PTHR42681">
    <property type="entry name" value="MALONYL-COA-ACYL CARRIER PROTEIN TRANSACYLASE, MITOCHONDRIAL"/>
    <property type="match status" value="1"/>
</dbReference>
<feature type="domain" description="Malonyl-CoA:ACP transacylase (MAT)" evidence="1">
    <location>
        <begin position="8"/>
        <end position="311"/>
    </location>
</feature>
<organism evidence="2 3">
    <name type="scientific">Nocardiopsis tropica</name>
    <dbReference type="NCBI Taxonomy" id="109330"/>
    <lineage>
        <taxon>Bacteria</taxon>
        <taxon>Bacillati</taxon>
        <taxon>Actinomycetota</taxon>
        <taxon>Actinomycetes</taxon>
        <taxon>Streptosporangiales</taxon>
        <taxon>Nocardiopsidaceae</taxon>
        <taxon>Nocardiopsis</taxon>
    </lineage>
</organism>
<dbReference type="RefSeq" id="WP_344177809.1">
    <property type="nucleotide sequence ID" value="NZ_JBEQNA010000012.1"/>
</dbReference>
<dbReference type="Proteomes" id="UP001432401">
    <property type="component" value="Unassembled WGS sequence"/>
</dbReference>
<protein>
    <submittedName>
        <fullName evidence="2">ACP S-malonyltransferase</fullName>
    </submittedName>
</protein>
<dbReference type="Gene3D" id="3.40.366.10">
    <property type="entry name" value="Malonyl-Coenzyme A Acyl Carrier Protein, domain 2"/>
    <property type="match status" value="1"/>
</dbReference>
<dbReference type="EMBL" id="JBEQNB010000013">
    <property type="protein sequence ID" value="MES0836662.1"/>
    <property type="molecule type" value="Genomic_DNA"/>
</dbReference>
<evidence type="ECO:0000259" key="1">
    <source>
        <dbReference type="SMART" id="SM00827"/>
    </source>
</evidence>
<dbReference type="SMART" id="SM00827">
    <property type="entry name" value="PKS_AT"/>
    <property type="match status" value="1"/>
</dbReference>
<dbReference type="InterPro" id="IPR014043">
    <property type="entry name" value="Acyl_transferase_dom"/>
</dbReference>
<comment type="caution">
    <text evidence="2">The sequence shown here is derived from an EMBL/GenBank/DDBJ whole genome shotgun (WGS) entry which is preliminary data.</text>
</comment>
<dbReference type="SUPFAM" id="SSF52151">
    <property type="entry name" value="FabD/lysophospholipase-like"/>
    <property type="match status" value="1"/>
</dbReference>
<evidence type="ECO:0000313" key="3">
    <source>
        <dbReference type="Proteomes" id="UP001432401"/>
    </source>
</evidence>
<name>A0ABV1ZZX4_9ACTN</name>
<dbReference type="Gene3D" id="3.30.70.250">
    <property type="entry name" value="Malonyl-CoA ACP transacylase, ACP-binding"/>
    <property type="match status" value="1"/>
</dbReference>
<dbReference type="InterPro" id="IPR050858">
    <property type="entry name" value="Mal-CoA-ACP_Trans/PKS_FabD"/>
</dbReference>
<sequence>MTQRTAVLFNPQVAMRPGDYRDLYEALPRVRRRLEDASEAIGADLVGAFHSADADLVNQGPLIRPMSVALGIALYESLPARLREGAAYTAGLSLGQITAAAAAGALEFADAVRTVRTMAAIEEEVFAGRDYGSTFCYCVDLQAVHAKIGELTGQGFEVAPCAVTGDDQMVVSGEGRALTAVNELAAETGGVGVRIPHGPPGHSPMLADAERRFAAEWKQADLVRAPGVPLICNMGAHPLTTAQEVREALITQYTRTVYWAEGIERLLELGTTRFVVVGPGHFIAKSFTFIGRAKGADVIRFDQAPSFLREMAEHR</sequence>
<evidence type="ECO:0000313" key="2">
    <source>
        <dbReference type="EMBL" id="MES0836662.1"/>
    </source>
</evidence>
<dbReference type="PANTHER" id="PTHR42681:SF6">
    <property type="entry name" value="BLL0263 PROTEIN"/>
    <property type="match status" value="1"/>
</dbReference>
<keyword evidence="3" id="KW-1185">Reference proteome</keyword>
<dbReference type="InterPro" id="IPR001227">
    <property type="entry name" value="Ac_transferase_dom_sf"/>
</dbReference>
<accession>A0ABV1ZZX4</accession>
<proteinExistence type="predicted"/>
<reference evidence="2 3" key="1">
    <citation type="submission" date="2024-06" db="EMBL/GenBank/DDBJ databases">
        <authorList>
            <person name="Bataeva Y.V."/>
            <person name="Grigorian L.N."/>
            <person name="Solomentsev V.I."/>
        </authorList>
    </citation>
    <scope>NUCLEOTIDE SEQUENCE [LARGE SCALE GENOMIC DNA]</scope>
    <source>
        <strain evidence="3">SCPM-O-B-12605 (RCAM04882)</strain>
    </source>
</reference>
<gene>
    <name evidence="2" type="ORF">ABUK86_22995</name>
</gene>
<dbReference type="InterPro" id="IPR016035">
    <property type="entry name" value="Acyl_Trfase/lysoPLipase"/>
</dbReference>